<accession>A0A0L6UBQ1</accession>
<gene>
    <name evidence="2" type="ORF">VP01_769g10</name>
</gene>
<dbReference type="VEuPathDB" id="FungiDB:VP01_769g10"/>
<feature type="region of interest" description="Disordered" evidence="1">
    <location>
        <begin position="1"/>
        <end position="47"/>
    </location>
</feature>
<comment type="caution">
    <text evidence="2">The sequence shown here is derived from an EMBL/GenBank/DDBJ whole genome shotgun (WGS) entry which is preliminary data.</text>
</comment>
<name>A0A0L6UBQ1_9BASI</name>
<feature type="compositionally biased region" description="Polar residues" evidence="1">
    <location>
        <begin position="1"/>
        <end position="16"/>
    </location>
</feature>
<evidence type="ECO:0000313" key="2">
    <source>
        <dbReference type="EMBL" id="KNZ45931.1"/>
    </source>
</evidence>
<organism evidence="2 3">
    <name type="scientific">Puccinia sorghi</name>
    <dbReference type="NCBI Taxonomy" id="27349"/>
    <lineage>
        <taxon>Eukaryota</taxon>
        <taxon>Fungi</taxon>
        <taxon>Dikarya</taxon>
        <taxon>Basidiomycota</taxon>
        <taxon>Pucciniomycotina</taxon>
        <taxon>Pucciniomycetes</taxon>
        <taxon>Pucciniales</taxon>
        <taxon>Pucciniaceae</taxon>
        <taxon>Puccinia</taxon>
    </lineage>
</organism>
<evidence type="ECO:0000313" key="3">
    <source>
        <dbReference type="Proteomes" id="UP000037035"/>
    </source>
</evidence>
<dbReference type="OrthoDB" id="2687121at2759"/>
<protein>
    <submittedName>
        <fullName evidence="2">Uncharacterized protein</fullName>
    </submittedName>
</protein>
<sequence>MDEPRSPNNLTPNASGTRGEVVEIKESDQEMDETPPSSLKKSGVGESLWENFEEGQLEWQHKILSPAPPHHSSSGGSNLDKEGQDEAHGLEQMEQFWHFAAQGEFSSAPLVNTTNYQETLLSKQESISFTQDAWTAPNITAFMAVTAHFIDEDFELHDLTIAVPQVEGNYFYLNSLHVKACSWRGGWFWGSGEGLKYNWALL</sequence>
<dbReference type="Proteomes" id="UP000037035">
    <property type="component" value="Unassembled WGS sequence"/>
</dbReference>
<feature type="region of interest" description="Disordered" evidence="1">
    <location>
        <begin position="64"/>
        <end position="84"/>
    </location>
</feature>
<reference evidence="2 3" key="1">
    <citation type="submission" date="2015-08" db="EMBL/GenBank/DDBJ databases">
        <title>Next Generation Sequencing and Analysis of the Genome of Puccinia sorghi L Schw, the Causal Agent of Maize Common Rust.</title>
        <authorList>
            <person name="Rochi L."/>
            <person name="Burguener G."/>
            <person name="Darino M."/>
            <person name="Turjanski A."/>
            <person name="Kreff E."/>
            <person name="Dieguez M.J."/>
            <person name="Sacco F."/>
        </authorList>
    </citation>
    <scope>NUCLEOTIDE SEQUENCE [LARGE SCALE GENOMIC DNA]</scope>
    <source>
        <strain evidence="2 3">RO10H11247</strain>
    </source>
</reference>
<keyword evidence="3" id="KW-1185">Reference proteome</keyword>
<evidence type="ECO:0000256" key="1">
    <source>
        <dbReference type="SAM" id="MobiDB-lite"/>
    </source>
</evidence>
<dbReference type="AlphaFoldDB" id="A0A0L6UBQ1"/>
<dbReference type="EMBL" id="LAVV01013160">
    <property type="protein sequence ID" value="KNZ45931.1"/>
    <property type="molecule type" value="Genomic_DNA"/>
</dbReference>
<proteinExistence type="predicted"/>